<accession>A0A1E1LHB9</accession>
<gene>
    <name evidence="8" type="ORF">RAG0_14496</name>
</gene>
<evidence type="ECO:0000256" key="6">
    <source>
        <dbReference type="SAM" id="MobiDB-lite"/>
    </source>
</evidence>
<evidence type="ECO:0000313" key="9">
    <source>
        <dbReference type="Proteomes" id="UP000178912"/>
    </source>
</evidence>
<feature type="compositionally biased region" description="Basic and acidic residues" evidence="6">
    <location>
        <begin position="100"/>
        <end position="129"/>
    </location>
</feature>
<dbReference type="GO" id="GO:0008270">
    <property type="term" value="F:zinc ion binding"/>
    <property type="evidence" value="ECO:0007669"/>
    <property type="project" value="InterPro"/>
</dbReference>
<evidence type="ECO:0000256" key="2">
    <source>
        <dbReference type="ARBA" id="ARBA00023015"/>
    </source>
</evidence>
<proteinExistence type="predicted"/>
<dbReference type="GO" id="GO:0005634">
    <property type="term" value="C:nucleus"/>
    <property type="evidence" value="ECO:0007669"/>
    <property type="project" value="UniProtKB-SubCell"/>
</dbReference>
<dbReference type="OrthoDB" id="3990906at2759"/>
<dbReference type="Proteomes" id="UP000178912">
    <property type="component" value="Unassembled WGS sequence"/>
</dbReference>
<feature type="domain" description="Xylanolytic transcriptional activator regulatory" evidence="7">
    <location>
        <begin position="314"/>
        <end position="388"/>
    </location>
</feature>
<dbReference type="PANTHER" id="PTHR47540">
    <property type="entry name" value="THIAMINE REPRESSIBLE GENES REGULATORY PROTEIN THI5"/>
    <property type="match status" value="1"/>
</dbReference>
<evidence type="ECO:0000313" key="8">
    <source>
        <dbReference type="EMBL" id="CZT09895.1"/>
    </source>
</evidence>
<keyword evidence="3" id="KW-0238">DNA-binding</keyword>
<feature type="region of interest" description="Disordered" evidence="6">
    <location>
        <begin position="1"/>
        <end position="27"/>
    </location>
</feature>
<name>A0A1E1LHB9_9HELO</name>
<comment type="subcellular location">
    <subcellularLocation>
        <location evidence="1">Nucleus</location>
    </subcellularLocation>
</comment>
<keyword evidence="4" id="KW-0804">Transcription</keyword>
<sequence>MVDKRALSSDVSENLSSLPSAKRPRKKVACVAPHSQIPLEMLLILGTVVKDAIYKKLNVRENSPVQNTYRVGSKTNVNIKHVIGRLRYVDQLVAENERLKGRSDSPVRDVPLDVDRRRVEDAADPDRSRRNPIVGEQAWSQRHDHIGAPIYLGEAACTAFATRLRRFLTSNAAAAHIPRTQYMSEEALSELSKYDVRWPSLTHAALLLKVAFHQAGRVYHMMCRDSTFEALKDTYETRNFDSPVNKCKFFSLFALGEIYSTRSFSSTAQAPGVNYYAKSLALIQILPERPTVTHIENLLLLSLFSYSLNRRHHAFLVIGSAMRHALVIGMNHNIGPSQIVDPVAREHRVQIWWTIYIFDRMWGSKMGIPNSILDEDIHVDMPTTISPKELHDAQFPDTEYATASVDLAKIAGEAITKTYSRKKYKETFLQRVKTLPEHLRLHSEESGLINPKYIVSLHLSFNQIVILTTRPMLLRVLIQMSSRTLDRKGSGDGVSQAALTLAEACIHASKHTHSLIIHQWTGGALPIFGYFNFQYLFSSAMVLLMSSLISPDTATADMEAFEIASQILRCMAGDGNLTAAEFSKNLEEVKLSLEVYRASRNPDSNSGNPSRVRLADSAVPLAAANADVSTTFASGMNTSLRNAPGGFTTEMAFLEPTMQSFLAQSDFDLGLLNPPEFSGDASSALYFWNTPQWTK</sequence>
<dbReference type="InterPro" id="IPR051711">
    <property type="entry name" value="Stress_Response_Reg"/>
</dbReference>
<dbReference type="GO" id="GO:0045944">
    <property type="term" value="P:positive regulation of transcription by RNA polymerase II"/>
    <property type="evidence" value="ECO:0007669"/>
    <property type="project" value="TreeGrafter"/>
</dbReference>
<keyword evidence="2" id="KW-0805">Transcription regulation</keyword>
<evidence type="ECO:0000259" key="7">
    <source>
        <dbReference type="SMART" id="SM00906"/>
    </source>
</evidence>
<reference evidence="9" key="1">
    <citation type="submission" date="2016-03" db="EMBL/GenBank/DDBJ databases">
        <authorList>
            <person name="Guldener U."/>
        </authorList>
    </citation>
    <scope>NUCLEOTIDE SEQUENCE [LARGE SCALE GENOMIC DNA]</scope>
    <source>
        <strain evidence="9">04CH-RAC-A.6.1</strain>
    </source>
</reference>
<dbReference type="GO" id="GO:0006351">
    <property type="term" value="P:DNA-templated transcription"/>
    <property type="evidence" value="ECO:0007669"/>
    <property type="project" value="InterPro"/>
</dbReference>
<keyword evidence="5" id="KW-0539">Nucleus</keyword>
<evidence type="ECO:0000256" key="3">
    <source>
        <dbReference type="ARBA" id="ARBA00023125"/>
    </source>
</evidence>
<organism evidence="8 9">
    <name type="scientific">Rhynchosporium agropyri</name>
    <dbReference type="NCBI Taxonomy" id="914238"/>
    <lineage>
        <taxon>Eukaryota</taxon>
        <taxon>Fungi</taxon>
        <taxon>Dikarya</taxon>
        <taxon>Ascomycota</taxon>
        <taxon>Pezizomycotina</taxon>
        <taxon>Leotiomycetes</taxon>
        <taxon>Helotiales</taxon>
        <taxon>Ploettnerulaceae</taxon>
        <taxon>Rhynchosporium</taxon>
    </lineage>
</organism>
<keyword evidence="9" id="KW-1185">Reference proteome</keyword>
<feature type="compositionally biased region" description="Polar residues" evidence="6">
    <location>
        <begin position="9"/>
        <end position="19"/>
    </location>
</feature>
<protein>
    <submittedName>
        <fullName evidence="8">Related to C6 transcription factor</fullName>
    </submittedName>
</protein>
<feature type="region of interest" description="Disordered" evidence="6">
    <location>
        <begin position="100"/>
        <end position="136"/>
    </location>
</feature>
<evidence type="ECO:0000256" key="5">
    <source>
        <dbReference type="ARBA" id="ARBA00023242"/>
    </source>
</evidence>
<dbReference type="InterPro" id="IPR007219">
    <property type="entry name" value="XnlR_reg_dom"/>
</dbReference>
<dbReference type="CDD" id="cd12148">
    <property type="entry name" value="fungal_TF_MHR"/>
    <property type="match status" value="1"/>
</dbReference>
<dbReference type="GO" id="GO:0043565">
    <property type="term" value="F:sequence-specific DNA binding"/>
    <property type="evidence" value="ECO:0007669"/>
    <property type="project" value="TreeGrafter"/>
</dbReference>
<dbReference type="AlphaFoldDB" id="A0A1E1LHB9"/>
<evidence type="ECO:0000256" key="1">
    <source>
        <dbReference type="ARBA" id="ARBA00004123"/>
    </source>
</evidence>
<dbReference type="PANTHER" id="PTHR47540:SF6">
    <property type="entry name" value="ZN(II)2CYS6 TRANSCRIPTION FACTOR (EUROFUNG)"/>
    <property type="match status" value="1"/>
</dbReference>
<evidence type="ECO:0000256" key="4">
    <source>
        <dbReference type="ARBA" id="ARBA00023163"/>
    </source>
</evidence>
<dbReference type="SMART" id="SM00906">
    <property type="entry name" value="Fungal_trans"/>
    <property type="match status" value="1"/>
</dbReference>
<dbReference type="EMBL" id="FJUX01000121">
    <property type="protein sequence ID" value="CZT09895.1"/>
    <property type="molecule type" value="Genomic_DNA"/>
</dbReference>
<dbReference type="Pfam" id="PF04082">
    <property type="entry name" value="Fungal_trans"/>
    <property type="match status" value="1"/>
</dbReference>